<name>A0A8S5VDM3_9CAUD</name>
<accession>A0A8S5VDM3</accession>
<evidence type="ECO:0000313" key="1">
    <source>
        <dbReference type="EMBL" id="DAG04820.1"/>
    </source>
</evidence>
<reference evidence="1" key="1">
    <citation type="journal article" date="2021" name="Proc. Natl. Acad. Sci. U.S.A.">
        <title>A Catalog of Tens of Thousands of Viruses from Human Metagenomes Reveals Hidden Associations with Chronic Diseases.</title>
        <authorList>
            <person name="Tisza M.J."/>
            <person name="Buck C.B."/>
        </authorList>
    </citation>
    <scope>NUCLEOTIDE SEQUENCE</scope>
    <source>
        <strain evidence="1">CtGa111</strain>
    </source>
</reference>
<sequence length="451" mass="51282">MAKPIISKFSVIDAAQKNVVRYTCYDDTVNEVEYVIYDNASGNIIIDKAVNTSGASSIRTFTLPAGLVHNRLLPYYLKIAVKNQSGKKSDLSDAVLFYCHEKPVLKFTDVDSSTVTTIPFPAFSFDTQYKNIEDQGETLSLYKYQLYDGDKNLLYEETHYGSIAHSFNVESLDNNKVYYVRATGETVNGYLLDSGFCAFNIAYNGQAQNLEILAENKKREGQIKLSVAMTTEAQDNFDLIRVKRREVGKYEWTTIYERNIKNIIGSISFVCYDRYARGRKTMYQYMAVPVVDDIEQESVSTKVVSEFDGAWLMDKDISYYVGLEPKVTGVTRNQEAAVETTLGSKYPIVFYGSEANYYSGNFSGVIIKWDQARDMFDFDGSVDYRETFINWLTNKKPKVLKMYDGRAWLMNVNGNIPYSDDEHPDKVEISFDFIETGDLNDGNDMKNAGLI</sequence>
<protein>
    <submittedName>
        <fullName evidence="1">Uncharacterized protein</fullName>
    </submittedName>
</protein>
<dbReference type="EMBL" id="BK016245">
    <property type="protein sequence ID" value="DAG04820.1"/>
    <property type="molecule type" value="Genomic_DNA"/>
</dbReference>
<organism evidence="1">
    <name type="scientific">Siphoviridae sp. ctGa111</name>
    <dbReference type="NCBI Taxonomy" id="2825413"/>
    <lineage>
        <taxon>Viruses</taxon>
        <taxon>Duplodnaviria</taxon>
        <taxon>Heunggongvirae</taxon>
        <taxon>Uroviricota</taxon>
        <taxon>Caudoviricetes</taxon>
    </lineage>
</organism>
<proteinExistence type="predicted"/>